<evidence type="ECO:0000313" key="3">
    <source>
        <dbReference type="EMBL" id="MVN79012.1"/>
    </source>
</evidence>
<feature type="transmembrane region" description="Helical" evidence="2">
    <location>
        <begin position="50"/>
        <end position="68"/>
    </location>
</feature>
<reference evidence="3 4" key="1">
    <citation type="submission" date="2019-12" db="EMBL/GenBank/DDBJ databases">
        <title>Hymenobacter sp. HMF4947 Genome sequencing and assembly.</title>
        <authorList>
            <person name="Kang H."/>
            <person name="Cha I."/>
            <person name="Kim H."/>
            <person name="Joh K."/>
        </authorList>
    </citation>
    <scope>NUCLEOTIDE SEQUENCE [LARGE SCALE GENOMIC DNA]</scope>
    <source>
        <strain evidence="3 4">HMF4947</strain>
    </source>
</reference>
<protein>
    <submittedName>
        <fullName evidence="3">Uncharacterized protein</fullName>
    </submittedName>
</protein>
<evidence type="ECO:0000256" key="2">
    <source>
        <dbReference type="SAM" id="Phobius"/>
    </source>
</evidence>
<proteinExistence type="predicted"/>
<accession>A0A7K1TKW3</accession>
<feature type="region of interest" description="Disordered" evidence="1">
    <location>
        <begin position="1"/>
        <end position="21"/>
    </location>
</feature>
<dbReference type="EMBL" id="WQKZ01000008">
    <property type="protein sequence ID" value="MVN79012.1"/>
    <property type="molecule type" value="Genomic_DNA"/>
</dbReference>
<keyword evidence="2" id="KW-1133">Transmembrane helix</keyword>
<gene>
    <name evidence="3" type="ORF">GO988_21995</name>
</gene>
<name>A0A7K1TKW3_9BACT</name>
<organism evidence="3 4">
    <name type="scientific">Hymenobacter ginkgonis</name>
    <dbReference type="NCBI Taxonomy" id="2682976"/>
    <lineage>
        <taxon>Bacteria</taxon>
        <taxon>Pseudomonadati</taxon>
        <taxon>Bacteroidota</taxon>
        <taxon>Cytophagia</taxon>
        <taxon>Cytophagales</taxon>
        <taxon>Hymenobacteraceae</taxon>
        <taxon>Hymenobacter</taxon>
    </lineage>
</organism>
<comment type="caution">
    <text evidence="3">The sequence shown here is derived from an EMBL/GenBank/DDBJ whole genome shotgun (WGS) entry which is preliminary data.</text>
</comment>
<feature type="transmembrane region" description="Helical" evidence="2">
    <location>
        <begin position="124"/>
        <end position="147"/>
    </location>
</feature>
<dbReference type="AlphaFoldDB" id="A0A7K1TKW3"/>
<evidence type="ECO:0000313" key="4">
    <source>
        <dbReference type="Proteomes" id="UP000441336"/>
    </source>
</evidence>
<keyword evidence="4" id="KW-1185">Reference proteome</keyword>
<keyword evidence="2" id="KW-0812">Transmembrane</keyword>
<feature type="transmembrane region" description="Helical" evidence="2">
    <location>
        <begin position="159"/>
        <end position="177"/>
    </location>
</feature>
<sequence length="212" mass="23773">MELDDLRRQWQQPQSAPTPTPLTSAELTQLVARQSGSIVEQLRRNARIELAVNYSLLVASLALAALASVLWVRLFGGLLALVALVCIYYFYRKLSVLRSMDDPAGDLRAHLVRITGGLRTLIRFYYRLTLAMIPVTSVLLGALALLGLLGNFTPTPSRLAWLLILLVGQAAVLYWPASRGTTWYLQRLYGQHLDRLERQLQELDDDEPGRMG</sequence>
<feature type="transmembrane region" description="Helical" evidence="2">
    <location>
        <begin position="74"/>
        <end position="91"/>
    </location>
</feature>
<dbReference type="RefSeq" id="WP_157569711.1">
    <property type="nucleotide sequence ID" value="NZ_WQKZ01000008.1"/>
</dbReference>
<evidence type="ECO:0000256" key="1">
    <source>
        <dbReference type="SAM" id="MobiDB-lite"/>
    </source>
</evidence>
<dbReference type="Proteomes" id="UP000441336">
    <property type="component" value="Unassembled WGS sequence"/>
</dbReference>
<feature type="compositionally biased region" description="Polar residues" evidence="1">
    <location>
        <begin position="9"/>
        <end position="21"/>
    </location>
</feature>
<keyword evidence="2" id="KW-0472">Membrane</keyword>